<evidence type="ECO:0000256" key="2">
    <source>
        <dbReference type="ARBA" id="ARBA00012150"/>
    </source>
</evidence>
<dbReference type="Pfam" id="PF00708">
    <property type="entry name" value="Acylphosphatase"/>
    <property type="match status" value="1"/>
</dbReference>
<dbReference type="EC" id="3.6.1.7" evidence="2 4"/>
<evidence type="ECO:0000313" key="8">
    <source>
        <dbReference type="Proteomes" id="UP000633219"/>
    </source>
</evidence>
<reference evidence="7" key="1">
    <citation type="submission" date="2021-01" db="EMBL/GenBank/DDBJ databases">
        <title>Rhizobium sp. strain KVB221 16S ribosomal RNA gene Genome sequencing and assembly.</title>
        <authorList>
            <person name="Kang M."/>
        </authorList>
    </citation>
    <scope>NUCLEOTIDE SEQUENCE</scope>
    <source>
        <strain evidence="7">KVB221</strain>
    </source>
</reference>
<organism evidence="7 8">
    <name type="scientific">Rhizobium setariae</name>
    <dbReference type="NCBI Taxonomy" id="2801340"/>
    <lineage>
        <taxon>Bacteria</taxon>
        <taxon>Pseudomonadati</taxon>
        <taxon>Pseudomonadota</taxon>
        <taxon>Alphaproteobacteria</taxon>
        <taxon>Hyphomicrobiales</taxon>
        <taxon>Rhizobiaceae</taxon>
        <taxon>Rhizobium/Agrobacterium group</taxon>
        <taxon>Rhizobium</taxon>
    </lineage>
</organism>
<dbReference type="PANTHER" id="PTHR47268:SF4">
    <property type="entry name" value="ACYLPHOSPHATASE"/>
    <property type="match status" value="1"/>
</dbReference>
<dbReference type="Gene3D" id="3.30.70.100">
    <property type="match status" value="1"/>
</dbReference>
<protein>
    <recommendedName>
        <fullName evidence="2 4">acylphosphatase</fullName>
        <ecNumber evidence="2 4">3.6.1.7</ecNumber>
    </recommendedName>
</protein>
<feature type="domain" description="Acylphosphatase-like" evidence="6">
    <location>
        <begin position="7"/>
        <end position="94"/>
    </location>
</feature>
<dbReference type="AlphaFoldDB" id="A0A937CK31"/>
<comment type="caution">
    <text evidence="7">The sequence shown here is derived from an EMBL/GenBank/DDBJ whole genome shotgun (WGS) entry which is preliminary data.</text>
</comment>
<dbReference type="PANTHER" id="PTHR47268">
    <property type="entry name" value="ACYLPHOSPHATASE"/>
    <property type="match status" value="1"/>
</dbReference>
<evidence type="ECO:0000256" key="5">
    <source>
        <dbReference type="RuleBase" id="RU004168"/>
    </source>
</evidence>
<dbReference type="InterPro" id="IPR020456">
    <property type="entry name" value="Acylphosphatase"/>
</dbReference>
<feature type="active site" evidence="4">
    <location>
        <position position="22"/>
    </location>
</feature>
<evidence type="ECO:0000256" key="3">
    <source>
        <dbReference type="ARBA" id="ARBA00047645"/>
    </source>
</evidence>
<evidence type="ECO:0000259" key="6">
    <source>
        <dbReference type="PROSITE" id="PS51160"/>
    </source>
</evidence>
<evidence type="ECO:0000256" key="4">
    <source>
        <dbReference type="PROSITE-ProRule" id="PRU00520"/>
    </source>
</evidence>
<gene>
    <name evidence="7" type="ORF">JJB09_06815</name>
</gene>
<evidence type="ECO:0000313" key="7">
    <source>
        <dbReference type="EMBL" id="MBL0371735.1"/>
    </source>
</evidence>
<dbReference type="PRINTS" id="PR00112">
    <property type="entry name" value="ACYLPHPHTASE"/>
</dbReference>
<accession>A0A937CK31</accession>
<name>A0A937CK31_9HYPH</name>
<dbReference type="EMBL" id="JAEQNC010000003">
    <property type="protein sequence ID" value="MBL0371735.1"/>
    <property type="molecule type" value="Genomic_DNA"/>
</dbReference>
<comment type="catalytic activity">
    <reaction evidence="3 4">
        <text>an acyl phosphate + H2O = a carboxylate + phosphate + H(+)</text>
        <dbReference type="Rhea" id="RHEA:14965"/>
        <dbReference type="ChEBI" id="CHEBI:15377"/>
        <dbReference type="ChEBI" id="CHEBI:15378"/>
        <dbReference type="ChEBI" id="CHEBI:29067"/>
        <dbReference type="ChEBI" id="CHEBI:43474"/>
        <dbReference type="ChEBI" id="CHEBI:59918"/>
        <dbReference type="EC" id="3.6.1.7"/>
    </reaction>
</comment>
<dbReference type="InterPro" id="IPR036046">
    <property type="entry name" value="Acylphosphatase-like_dom_sf"/>
</dbReference>
<sequence>MATDIEAVLVRIRGRVQGVSYRVWTADEARRLGLTGWVRNEADGSVLAMIAGPNEAIASMIKRFWDGPPGAMVSDVRTESVAISEIPAKFHISG</sequence>
<comment type="similarity">
    <text evidence="1 5">Belongs to the acylphosphatase family.</text>
</comment>
<evidence type="ECO:0000256" key="1">
    <source>
        <dbReference type="ARBA" id="ARBA00005614"/>
    </source>
</evidence>
<keyword evidence="8" id="KW-1185">Reference proteome</keyword>
<keyword evidence="4" id="KW-0378">Hydrolase</keyword>
<dbReference type="RefSeq" id="WP_201655074.1">
    <property type="nucleotide sequence ID" value="NZ_JAEQNC010000003.1"/>
</dbReference>
<feature type="active site" evidence="4">
    <location>
        <position position="40"/>
    </location>
</feature>
<dbReference type="SUPFAM" id="SSF54975">
    <property type="entry name" value="Acylphosphatase/BLUF domain-like"/>
    <property type="match status" value="1"/>
</dbReference>
<dbReference type="PROSITE" id="PS00151">
    <property type="entry name" value="ACYLPHOSPHATASE_2"/>
    <property type="match status" value="1"/>
</dbReference>
<dbReference type="NCBIfam" id="NF010999">
    <property type="entry name" value="PRK14425.1"/>
    <property type="match status" value="1"/>
</dbReference>
<proteinExistence type="inferred from homology"/>
<dbReference type="Proteomes" id="UP000633219">
    <property type="component" value="Unassembled WGS sequence"/>
</dbReference>
<dbReference type="InterPro" id="IPR001792">
    <property type="entry name" value="Acylphosphatase-like_dom"/>
</dbReference>
<dbReference type="InterPro" id="IPR017968">
    <property type="entry name" value="Acylphosphatase_CS"/>
</dbReference>
<dbReference type="PROSITE" id="PS51160">
    <property type="entry name" value="ACYLPHOSPHATASE_3"/>
    <property type="match status" value="1"/>
</dbReference>
<dbReference type="GO" id="GO:0003998">
    <property type="term" value="F:acylphosphatase activity"/>
    <property type="evidence" value="ECO:0007669"/>
    <property type="project" value="UniProtKB-EC"/>
</dbReference>